<evidence type="ECO:0000256" key="10">
    <source>
        <dbReference type="ARBA" id="ARBA00023136"/>
    </source>
</evidence>
<evidence type="ECO:0000256" key="16">
    <source>
        <dbReference type="SAM" id="Coils"/>
    </source>
</evidence>
<protein>
    <recommendedName>
        <fullName evidence="14">ATP synthase subunit b</fullName>
    </recommendedName>
    <alternativeName>
        <fullName evidence="14">ATP synthase F(0) sector subunit b</fullName>
    </alternativeName>
    <alternativeName>
        <fullName evidence="14">ATPase subunit I</fullName>
    </alternativeName>
    <alternativeName>
        <fullName evidence="14">F-type ATPase subunit b</fullName>
        <shortName evidence="14">F-ATPase subunit b</shortName>
    </alternativeName>
</protein>
<dbReference type="PANTHER" id="PTHR33445">
    <property type="entry name" value="ATP SYNTHASE SUBUNIT B', CHLOROPLASTIC"/>
    <property type="match status" value="1"/>
</dbReference>
<keyword evidence="16" id="KW-0175">Coiled coil</keyword>
<keyword evidence="18" id="KW-1185">Reference proteome</keyword>
<keyword evidence="6 14" id="KW-0812">Transmembrane</keyword>
<organism evidence="17 18">
    <name type="scientific">Pseudoclavibacter albus</name>
    <dbReference type="NCBI Taxonomy" id="272241"/>
    <lineage>
        <taxon>Bacteria</taxon>
        <taxon>Bacillati</taxon>
        <taxon>Actinomycetota</taxon>
        <taxon>Actinomycetes</taxon>
        <taxon>Micrococcales</taxon>
        <taxon>Microbacteriaceae</taxon>
        <taxon>Pseudoclavibacter</taxon>
    </lineage>
</organism>
<proteinExistence type="inferred from homology"/>
<evidence type="ECO:0000256" key="11">
    <source>
        <dbReference type="ARBA" id="ARBA00023310"/>
    </source>
</evidence>
<evidence type="ECO:0000256" key="13">
    <source>
        <dbReference type="ARBA" id="ARBA00025830"/>
    </source>
</evidence>
<dbReference type="NCBIfam" id="NF004412">
    <property type="entry name" value="PRK05759.1-3"/>
    <property type="match status" value="1"/>
</dbReference>
<feature type="coiled-coil region" evidence="16">
    <location>
        <begin position="63"/>
        <end position="105"/>
    </location>
</feature>
<evidence type="ECO:0000256" key="7">
    <source>
        <dbReference type="ARBA" id="ARBA00022781"/>
    </source>
</evidence>
<accession>A0ABT2HWW0</accession>
<evidence type="ECO:0000256" key="1">
    <source>
        <dbReference type="ARBA" id="ARBA00004162"/>
    </source>
</evidence>
<keyword evidence="11 14" id="KW-0066">ATP synthesis</keyword>
<dbReference type="NCBIfam" id="TIGR01144">
    <property type="entry name" value="ATP_synt_b"/>
    <property type="match status" value="1"/>
</dbReference>
<dbReference type="Proteomes" id="UP001525379">
    <property type="component" value="Unassembled WGS sequence"/>
</dbReference>
<evidence type="ECO:0000256" key="4">
    <source>
        <dbReference type="ARBA" id="ARBA00022475"/>
    </source>
</evidence>
<keyword evidence="8 14" id="KW-1133">Transmembrane helix</keyword>
<dbReference type="InterPro" id="IPR028987">
    <property type="entry name" value="ATP_synth_B-like_membr_sf"/>
</dbReference>
<evidence type="ECO:0000256" key="12">
    <source>
        <dbReference type="ARBA" id="ARBA00025198"/>
    </source>
</evidence>
<keyword evidence="4 14" id="KW-1003">Cell membrane</keyword>
<gene>
    <name evidence="14" type="primary">atpF</name>
    <name evidence="17" type="ORF">M3D15_05590</name>
</gene>
<dbReference type="HAMAP" id="MF_01398">
    <property type="entry name" value="ATP_synth_b_bprime"/>
    <property type="match status" value="1"/>
</dbReference>
<comment type="caution">
    <text evidence="17">The sequence shown here is derived from an EMBL/GenBank/DDBJ whole genome shotgun (WGS) entry which is preliminary data.</text>
</comment>
<dbReference type="InterPro" id="IPR050059">
    <property type="entry name" value="ATP_synthase_B_chain"/>
</dbReference>
<evidence type="ECO:0000256" key="3">
    <source>
        <dbReference type="ARBA" id="ARBA00022448"/>
    </source>
</evidence>
<name>A0ABT2HWW0_9MICO</name>
<dbReference type="EMBL" id="JALXSQ010000017">
    <property type="protein sequence ID" value="MCT2042806.1"/>
    <property type="molecule type" value="Genomic_DNA"/>
</dbReference>
<evidence type="ECO:0000313" key="17">
    <source>
        <dbReference type="EMBL" id="MCT2042806.1"/>
    </source>
</evidence>
<evidence type="ECO:0000256" key="15">
    <source>
        <dbReference type="RuleBase" id="RU003848"/>
    </source>
</evidence>
<feature type="transmembrane region" description="Helical" evidence="14">
    <location>
        <begin position="23"/>
        <end position="42"/>
    </location>
</feature>
<comment type="subunit">
    <text evidence="13 14">F-type ATPases have 2 components, F(1) - the catalytic core - and F(0) - the membrane proton channel. F(1) has five subunits: alpha(3), beta(3), gamma(1), delta(1), epsilon(1). F(0) has three main subunits: a(1), b(2) and c(10-14). The alpha and beta chains form an alternating ring which encloses part of the gamma chain. F(1) is attached to F(0) by a central stalk formed by the gamma and epsilon chains, while a peripheral stalk is formed by the delta and b chains.</text>
</comment>
<dbReference type="SUPFAM" id="SSF81573">
    <property type="entry name" value="F1F0 ATP synthase subunit B, membrane domain"/>
    <property type="match status" value="1"/>
</dbReference>
<dbReference type="InterPro" id="IPR002146">
    <property type="entry name" value="ATP_synth_b/b'su_bac/chlpt"/>
</dbReference>
<evidence type="ECO:0000256" key="8">
    <source>
        <dbReference type="ARBA" id="ARBA00022989"/>
    </source>
</evidence>
<comment type="function">
    <text evidence="12 14">F(1)F(0) ATP synthase produces ATP from ADP in the presence of a proton or sodium gradient. F-type ATPases consist of two structural domains, F(1) containing the extramembraneous catalytic core and F(0) containing the membrane proton channel, linked together by a central stalk and a peripheral stalk. During catalysis, ATP synthesis in the catalytic domain of F(1) is coupled via a rotary mechanism of the central stalk subunits to proton translocation.</text>
</comment>
<keyword evidence="3 14" id="KW-0813">Transport</keyword>
<evidence type="ECO:0000256" key="9">
    <source>
        <dbReference type="ARBA" id="ARBA00023065"/>
    </source>
</evidence>
<comment type="similarity">
    <text evidence="2 14 15">Belongs to the ATPase B chain family.</text>
</comment>
<evidence type="ECO:0000256" key="5">
    <source>
        <dbReference type="ARBA" id="ARBA00022547"/>
    </source>
</evidence>
<dbReference type="InterPro" id="IPR005864">
    <property type="entry name" value="ATP_synth_F0_bsu_bac"/>
</dbReference>
<dbReference type="CDD" id="cd06503">
    <property type="entry name" value="ATP-synt_Fo_b"/>
    <property type="match status" value="1"/>
</dbReference>
<dbReference type="Pfam" id="PF00430">
    <property type="entry name" value="ATP-synt_B"/>
    <property type="match status" value="1"/>
</dbReference>
<dbReference type="Gene3D" id="1.20.5.620">
    <property type="entry name" value="F1F0 ATP synthase subunit B, membrane domain"/>
    <property type="match status" value="1"/>
</dbReference>
<comment type="function">
    <text evidence="14">Component of the F(0) channel, it forms part of the peripheral stalk, linking F(1) to F(0).</text>
</comment>
<evidence type="ECO:0000256" key="6">
    <source>
        <dbReference type="ARBA" id="ARBA00022692"/>
    </source>
</evidence>
<evidence type="ECO:0000256" key="2">
    <source>
        <dbReference type="ARBA" id="ARBA00005513"/>
    </source>
</evidence>
<keyword evidence="7 14" id="KW-0375">Hydrogen ion transport</keyword>
<dbReference type="PANTHER" id="PTHR33445:SF1">
    <property type="entry name" value="ATP SYNTHASE SUBUNIT B"/>
    <property type="match status" value="1"/>
</dbReference>
<sequence length="186" mass="20314">MISIASASTGEGFNVLFPAIYDIVWSLVVFVVIALFFWKFVIPAFTKTLAEREEKIEGGIKKAELAQAEAARQRGEQERLLAEARAEANEIREAARAEGEQIKAEKKAETQAELDRMTAAAKAQIEAERQSALVSLRSEVGQLAVTLASGVVGEELSNDQRQHAIVDRFLAGLETGEARGAQETIR</sequence>
<comment type="subcellular location">
    <subcellularLocation>
        <location evidence="1 14">Cell membrane</location>
        <topology evidence="1 14">Single-pass membrane protein</topology>
    </subcellularLocation>
</comment>
<reference evidence="17 18" key="1">
    <citation type="submission" date="2022-04" db="EMBL/GenBank/DDBJ databases">
        <title>Human microbiome associated bacterial genomes.</title>
        <authorList>
            <person name="Sandstrom S."/>
            <person name="Salamzade R."/>
            <person name="Kalan L.R."/>
        </authorList>
    </citation>
    <scope>NUCLEOTIDE SEQUENCE [LARGE SCALE GENOMIC DNA]</scope>
    <source>
        <strain evidence="18">p3-SID1799</strain>
    </source>
</reference>
<dbReference type="RefSeq" id="WP_206394662.1">
    <property type="nucleotide sequence ID" value="NZ_JAFDPW010000001.1"/>
</dbReference>
<keyword evidence="9 14" id="KW-0406">Ion transport</keyword>
<evidence type="ECO:0000256" key="14">
    <source>
        <dbReference type="HAMAP-Rule" id="MF_01398"/>
    </source>
</evidence>
<evidence type="ECO:0000313" key="18">
    <source>
        <dbReference type="Proteomes" id="UP001525379"/>
    </source>
</evidence>
<keyword evidence="5 14" id="KW-0138">CF(0)</keyword>
<keyword evidence="10 14" id="KW-0472">Membrane</keyword>